<evidence type="ECO:0000313" key="3">
    <source>
        <dbReference type="Proteomes" id="UP000325211"/>
    </source>
</evidence>
<dbReference type="Proteomes" id="UP000325211">
    <property type="component" value="Chromosome"/>
</dbReference>
<protein>
    <recommendedName>
        <fullName evidence="1">DUF4097 domain-containing protein</fullName>
    </recommendedName>
</protein>
<evidence type="ECO:0000259" key="1">
    <source>
        <dbReference type="Pfam" id="PF13349"/>
    </source>
</evidence>
<proteinExistence type="predicted"/>
<sequence>MPEPGTATADLQEAPAMPIFVTPHPIRATVELDIGNVWIIASERTDTIVDVRPFDASDPRDVVAADQTRIDYATGKLVVSVPKGRDRGRAGGAVSLVVHLPAGSTVYGDGVAADFRCDGRLGECRLTNDCGHIRLARTGALHVTSGLGNVTVDRAAGAVEVSADCGDVRIHTIDGEATVRRSKGDTLLGEVMGPLGVFAENGDVHIGRAHSSVEARTSQGDVRIDETLRGPLVLETASGQLEVGIVGGTATQLDLDARSGTVYRSLDLFDNMIGTPEDAVQVHARTVIGDIVVRRSAVDLRSDDWP</sequence>
<feature type="domain" description="DUF4097" evidence="1">
    <location>
        <begin position="76"/>
        <end position="266"/>
    </location>
</feature>
<gene>
    <name evidence="2" type="ORF">DEJ50_11190</name>
</gene>
<dbReference type="EMBL" id="CP029190">
    <property type="protein sequence ID" value="QES48299.1"/>
    <property type="molecule type" value="Genomic_DNA"/>
</dbReference>
<name>A0A5P2D587_STRVZ</name>
<dbReference type="InterPro" id="IPR025164">
    <property type="entry name" value="Toastrack_DUF4097"/>
</dbReference>
<dbReference type="AlphaFoldDB" id="A0A5P2D587"/>
<accession>A0A5P2D587</accession>
<dbReference type="OrthoDB" id="3252095at2"/>
<dbReference type="Pfam" id="PF13349">
    <property type="entry name" value="DUF4097"/>
    <property type="match status" value="1"/>
</dbReference>
<organism evidence="2 3">
    <name type="scientific">Streptomyces venezuelae</name>
    <dbReference type="NCBI Taxonomy" id="54571"/>
    <lineage>
        <taxon>Bacteria</taxon>
        <taxon>Bacillati</taxon>
        <taxon>Actinomycetota</taxon>
        <taxon>Actinomycetes</taxon>
        <taxon>Kitasatosporales</taxon>
        <taxon>Streptomycetaceae</taxon>
        <taxon>Streptomyces</taxon>
    </lineage>
</organism>
<evidence type="ECO:0000313" key="2">
    <source>
        <dbReference type="EMBL" id="QES48299.1"/>
    </source>
</evidence>
<reference evidence="2 3" key="1">
    <citation type="submission" date="2018-05" db="EMBL/GenBank/DDBJ databases">
        <title>Streptomyces venezuelae.</title>
        <authorList>
            <person name="Kim W."/>
            <person name="Lee N."/>
            <person name="Cho B.-K."/>
        </authorList>
    </citation>
    <scope>NUCLEOTIDE SEQUENCE [LARGE SCALE GENOMIC DNA]</scope>
    <source>
        <strain evidence="2 3">ATCC 21782</strain>
    </source>
</reference>